<evidence type="ECO:0000313" key="2">
    <source>
        <dbReference type="Proteomes" id="UP000176284"/>
    </source>
</evidence>
<name>A0A1G1ZU58_9BACT</name>
<comment type="caution">
    <text evidence="1">The sequence shown here is derived from an EMBL/GenBank/DDBJ whole genome shotgun (WGS) entry which is preliminary data.</text>
</comment>
<evidence type="ECO:0000313" key="1">
    <source>
        <dbReference type="EMBL" id="OGY67676.1"/>
    </source>
</evidence>
<organism evidence="1 2">
    <name type="scientific">Candidatus Harrisonbacteria bacterium RIFCSPLOWO2_02_FULL_45_10c</name>
    <dbReference type="NCBI Taxonomy" id="1798410"/>
    <lineage>
        <taxon>Bacteria</taxon>
        <taxon>Candidatus Harrisoniibacteriota</taxon>
    </lineage>
</organism>
<gene>
    <name evidence="1" type="ORF">A3H63_03120</name>
</gene>
<accession>A0A1G1ZU58</accession>
<dbReference type="EMBL" id="MHJM01000020">
    <property type="protein sequence ID" value="OGY67676.1"/>
    <property type="molecule type" value="Genomic_DNA"/>
</dbReference>
<dbReference type="Proteomes" id="UP000176284">
    <property type="component" value="Unassembled WGS sequence"/>
</dbReference>
<dbReference type="AlphaFoldDB" id="A0A1G1ZU58"/>
<protein>
    <submittedName>
        <fullName evidence="1">Uncharacterized protein</fullName>
    </submittedName>
</protein>
<sequence length="277" mass="31943">MKEKFEIPHAERVVGVPAKHQDKQEIAEKYFASFFELEREKKEGIELEKTERDVELISFSDQAVEKYLKQYNSNKDIRIPLENIHLLRDGGTEEFSEGRVRGGSASALYGSIVVDRPQSDIQFTLMAFHELFHAKSYKAFQITTEGEPKVYRSGFSVVSRDGKTTYFDEIDEAITGYMERRFYREFILNSKLLKKEVKTLEKNGEKPMFGRIAEVKSAEQFINQLFELNKDKFKTKDEIFDLFLEAEATGKLLKVGRLVESSLGKGSFRELGEKSAD</sequence>
<reference evidence="1 2" key="1">
    <citation type="journal article" date="2016" name="Nat. Commun.">
        <title>Thousands of microbial genomes shed light on interconnected biogeochemical processes in an aquifer system.</title>
        <authorList>
            <person name="Anantharaman K."/>
            <person name="Brown C.T."/>
            <person name="Hug L.A."/>
            <person name="Sharon I."/>
            <person name="Castelle C.J."/>
            <person name="Probst A.J."/>
            <person name="Thomas B.C."/>
            <person name="Singh A."/>
            <person name="Wilkins M.J."/>
            <person name="Karaoz U."/>
            <person name="Brodie E.L."/>
            <person name="Williams K.H."/>
            <person name="Hubbard S.S."/>
            <person name="Banfield J.F."/>
        </authorList>
    </citation>
    <scope>NUCLEOTIDE SEQUENCE [LARGE SCALE GENOMIC DNA]</scope>
</reference>
<proteinExistence type="predicted"/>
<dbReference type="STRING" id="1798410.A3H63_03120"/>